<protein>
    <submittedName>
        <fullName evidence="1">IS66 family insertion sequence element accessory protein TnpB</fullName>
    </submittedName>
</protein>
<dbReference type="Proteomes" id="UP000509579">
    <property type="component" value="Plasmid unnamed2"/>
</dbReference>
<dbReference type="NCBIfam" id="NF033819">
    <property type="entry name" value="IS66_TnpB"/>
    <property type="match status" value="1"/>
</dbReference>
<dbReference type="RefSeq" id="WP_175506560.1">
    <property type="nucleotide sequence ID" value="NZ_CP054842.1"/>
</dbReference>
<evidence type="ECO:0000313" key="2">
    <source>
        <dbReference type="Proteomes" id="UP000509579"/>
    </source>
</evidence>
<dbReference type="KEGG" id="aant:HUK68_22855"/>
<dbReference type="InterPro" id="IPR008878">
    <property type="entry name" value="Transposase_IS66_Orf2"/>
</dbReference>
<keyword evidence="2" id="KW-1185">Reference proteome</keyword>
<organism evidence="1 2">
    <name type="scientific">Comamonas antarctica</name>
    <dbReference type="NCBI Taxonomy" id="2743470"/>
    <lineage>
        <taxon>Bacteria</taxon>
        <taxon>Pseudomonadati</taxon>
        <taxon>Pseudomonadota</taxon>
        <taxon>Betaproteobacteria</taxon>
        <taxon>Burkholderiales</taxon>
        <taxon>Comamonadaceae</taxon>
        <taxon>Comamonas</taxon>
    </lineage>
</organism>
<gene>
    <name evidence="1" type="primary">tnpB</name>
    <name evidence="1" type="ORF">HUK68_22855</name>
</gene>
<name>A0A6N1X8T9_9BURK</name>
<geneLocation type="plasmid" evidence="1 2">
    <name>unnamed2</name>
</geneLocation>
<dbReference type="EMBL" id="CP054842">
    <property type="protein sequence ID" value="QKV55781.1"/>
    <property type="molecule type" value="Genomic_DNA"/>
</dbReference>
<sequence>MIRIDVAWRATAPPDMPTGIDTALGRVLTMFGSAHPHPAYLFVNKRANQIQVLMHDGIGMWLAARRLHQGKFVWPTPGNEQRPLESAQLDPLRCWTVSTR</sequence>
<reference evidence="1 2" key="1">
    <citation type="submission" date="2020-06" db="EMBL/GenBank/DDBJ databases">
        <title>Acidovorax antarctica sp. nov., isolated from Corinth ice sheet soil, Antarctic Fields Peninsula.</title>
        <authorList>
            <person name="Xu Q."/>
            <person name="Peng F."/>
        </authorList>
    </citation>
    <scope>NUCLEOTIDE SEQUENCE [LARGE SCALE GENOMIC DNA]</scope>
    <source>
        <strain evidence="1 2">16-35-5</strain>
        <plasmid evidence="1 2">unnamed2</plasmid>
    </source>
</reference>
<dbReference type="Pfam" id="PF05717">
    <property type="entry name" value="TnpB_IS66"/>
    <property type="match status" value="1"/>
</dbReference>
<dbReference type="AlphaFoldDB" id="A0A6N1X8T9"/>
<dbReference type="PANTHER" id="PTHR36455">
    <property type="match status" value="1"/>
</dbReference>
<evidence type="ECO:0000313" key="1">
    <source>
        <dbReference type="EMBL" id="QKV55781.1"/>
    </source>
</evidence>
<keyword evidence="1" id="KW-0614">Plasmid</keyword>
<proteinExistence type="predicted"/>
<accession>A0A6N1X8T9</accession>
<dbReference type="PANTHER" id="PTHR36455:SF1">
    <property type="entry name" value="BLR8292 PROTEIN"/>
    <property type="match status" value="1"/>
</dbReference>